<name>A0ABQ2HV49_9BACT</name>
<dbReference type="PANTHER" id="PTHR38045">
    <property type="entry name" value="CHROMOSOME 1, WHOLE GENOME SHOTGUN SEQUENCE"/>
    <property type="match status" value="1"/>
</dbReference>
<dbReference type="Pfam" id="PF07940">
    <property type="entry name" value="Hepar_II_III_C"/>
    <property type="match status" value="1"/>
</dbReference>
<reference evidence="3" key="1">
    <citation type="journal article" date="2019" name="Int. J. Syst. Evol. Microbiol.">
        <title>The Global Catalogue of Microorganisms (GCM) 10K type strain sequencing project: providing services to taxonomists for standard genome sequencing and annotation.</title>
        <authorList>
            <consortium name="The Broad Institute Genomics Platform"/>
            <consortium name="The Broad Institute Genome Sequencing Center for Infectious Disease"/>
            <person name="Wu L."/>
            <person name="Ma J."/>
        </authorList>
    </citation>
    <scope>NUCLEOTIDE SEQUENCE [LARGE SCALE GENOMIC DNA]</scope>
    <source>
        <strain evidence="3">CGMCC 1.6375</strain>
    </source>
</reference>
<comment type="caution">
    <text evidence="2">The sequence shown here is derived from an EMBL/GenBank/DDBJ whole genome shotgun (WGS) entry which is preliminary data.</text>
</comment>
<evidence type="ECO:0000313" key="3">
    <source>
        <dbReference type="Proteomes" id="UP000632339"/>
    </source>
</evidence>
<feature type="domain" description="Heparinase II/III-like C-terminal" evidence="1">
    <location>
        <begin position="41"/>
        <end position="206"/>
    </location>
</feature>
<accession>A0ABQ2HV49</accession>
<organism evidence="2 3">
    <name type="scientific">Dyadobacter beijingensis</name>
    <dbReference type="NCBI Taxonomy" id="365489"/>
    <lineage>
        <taxon>Bacteria</taxon>
        <taxon>Pseudomonadati</taxon>
        <taxon>Bacteroidota</taxon>
        <taxon>Cytophagia</taxon>
        <taxon>Cytophagales</taxon>
        <taxon>Spirosomataceae</taxon>
        <taxon>Dyadobacter</taxon>
    </lineage>
</organism>
<keyword evidence="3" id="KW-1185">Reference proteome</keyword>
<dbReference type="RefSeq" id="WP_026350813.1">
    <property type="nucleotide sequence ID" value="NZ_BMLI01000001.1"/>
</dbReference>
<evidence type="ECO:0000313" key="2">
    <source>
        <dbReference type="EMBL" id="GGM90279.1"/>
    </source>
</evidence>
<dbReference type="EMBL" id="BMLI01000001">
    <property type="protein sequence ID" value="GGM90279.1"/>
    <property type="molecule type" value="Genomic_DNA"/>
</dbReference>
<protein>
    <recommendedName>
        <fullName evidence="1">Heparinase II/III-like C-terminal domain-containing protein</fullName>
    </recommendedName>
</protein>
<dbReference type="Proteomes" id="UP000632339">
    <property type="component" value="Unassembled WGS sequence"/>
</dbReference>
<evidence type="ECO:0000259" key="1">
    <source>
        <dbReference type="Pfam" id="PF07940"/>
    </source>
</evidence>
<gene>
    <name evidence="2" type="ORF">GCM10010967_24020</name>
</gene>
<dbReference type="PANTHER" id="PTHR38045:SF1">
    <property type="entry name" value="HEPARINASE II_III-LIKE PROTEIN"/>
    <property type="match status" value="1"/>
</dbReference>
<proteinExistence type="predicted"/>
<dbReference type="Gene3D" id="2.70.98.70">
    <property type="match status" value="1"/>
</dbReference>
<dbReference type="InterPro" id="IPR012480">
    <property type="entry name" value="Hepar_II_III_C"/>
</dbReference>
<sequence length="250" mass="28237">MTTLEILWWDPSLLADASVGKAPLHWSARGQLSMGVMRSAWNDPKATYVAIKGGTPNNSHGHMDAGSFILEADGVRWALDLGTENYGKMRAAKLDLWNYSQSSNRWTTFRVGPEGHNILRFNGQYQLINGKAEVTELPEVNGITGNRADLSTLYSNFASQVYRTVLLNPDRSVTFKDEWRTNGQATQVTFQWLTKAPDFNQDKHASQQQWKTHTYSNSGECYKEVNSGNFTFLNVFKWPTFFDASDIPVQ</sequence>